<evidence type="ECO:0008006" key="7">
    <source>
        <dbReference type="Google" id="ProtNLM"/>
    </source>
</evidence>
<dbReference type="EMBL" id="QSAE01000089">
    <property type="protein sequence ID" value="RGW35501.1"/>
    <property type="molecule type" value="Genomic_DNA"/>
</dbReference>
<protein>
    <recommendedName>
        <fullName evidence="7">IS66 family insertion sequence element accessory protein TnpB</fullName>
    </recommendedName>
</protein>
<gene>
    <name evidence="3" type="ORF">DW703_16385</name>
    <name evidence="2" type="ORF">DW967_13545</name>
    <name evidence="1" type="ORF">DWV78_15365</name>
</gene>
<comment type="caution">
    <text evidence="2">The sequence shown here is derived from an EMBL/GenBank/DDBJ whole genome shotgun (WGS) entry which is preliminary data.</text>
</comment>
<dbReference type="AlphaFoldDB" id="A0A413Q460"/>
<evidence type="ECO:0000313" key="4">
    <source>
        <dbReference type="Proteomes" id="UP000283501"/>
    </source>
</evidence>
<evidence type="ECO:0000313" key="3">
    <source>
        <dbReference type="EMBL" id="RHE98749.1"/>
    </source>
</evidence>
<evidence type="ECO:0000313" key="5">
    <source>
        <dbReference type="Proteomes" id="UP000283721"/>
    </source>
</evidence>
<dbReference type="RefSeq" id="WP_015516798.1">
    <property type="nucleotide sequence ID" value="NZ_JADMQZ010000083.1"/>
</dbReference>
<dbReference type="EMBL" id="QSES01000030">
    <property type="protein sequence ID" value="RGZ89332.1"/>
    <property type="molecule type" value="Genomic_DNA"/>
</dbReference>
<name>A0A413Q460_9FIRM</name>
<accession>A0A413Q460</accession>
<dbReference type="EMBL" id="QSKY01000045">
    <property type="protein sequence ID" value="RHE98749.1"/>
    <property type="molecule type" value="Genomic_DNA"/>
</dbReference>
<proteinExistence type="predicted"/>
<evidence type="ECO:0000313" key="6">
    <source>
        <dbReference type="Proteomes" id="UP000286581"/>
    </source>
</evidence>
<dbReference type="Proteomes" id="UP000283501">
    <property type="component" value="Unassembled WGS sequence"/>
</dbReference>
<evidence type="ECO:0000313" key="1">
    <source>
        <dbReference type="EMBL" id="RGW35501.1"/>
    </source>
</evidence>
<dbReference type="Proteomes" id="UP000286581">
    <property type="component" value="Unassembled WGS sequence"/>
</dbReference>
<sequence>MDKCTHDVRRANWLNIINQCQERPANVTVHQWLKDNDIKEKSYYYWLRKFRKESYDQMQLPVTTENPAEISFVEIAAPVTSEKTIQTREFSSASNATAVVRNGDIILEISNDVSDAVLSRLLKEVVHAGERC</sequence>
<dbReference type="Proteomes" id="UP000283721">
    <property type="component" value="Unassembled WGS sequence"/>
</dbReference>
<organism evidence="2 5">
    <name type="scientific">Agathobacter rectalis</name>
    <dbReference type="NCBI Taxonomy" id="39491"/>
    <lineage>
        <taxon>Bacteria</taxon>
        <taxon>Bacillati</taxon>
        <taxon>Bacillota</taxon>
        <taxon>Clostridia</taxon>
        <taxon>Lachnospirales</taxon>
        <taxon>Lachnospiraceae</taxon>
        <taxon>Agathobacter</taxon>
    </lineage>
</organism>
<reference evidence="4 5" key="1">
    <citation type="submission" date="2018-08" db="EMBL/GenBank/DDBJ databases">
        <title>A genome reference for cultivated species of the human gut microbiota.</title>
        <authorList>
            <person name="Zou Y."/>
            <person name="Xue W."/>
            <person name="Luo G."/>
        </authorList>
    </citation>
    <scope>NUCLEOTIDE SEQUENCE [LARGE SCALE GENOMIC DNA]</scope>
    <source>
        <strain evidence="1 6">AF12-8</strain>
        <strain evidence="3 4">AM26-2LB</strain>
        <strain evidence="2 5">AM47-6BH</strain>
    </source>
</reference>
<evidence type="ECO:0000313" key="2">
    <source>
        <dbReference type="EMBL" id="RGZ89332.1"/>
    </source>
</evidence>